<accession>A0A8J5VM69</accession>
<dbReference type="AlphaFoldDB" id="A0A8J5VM69"/>
<sequence length="67" mass="7375">MWSTHAERDGCKSDVGCDGRGVVKGVTARSRHGGPLWCRRREEWVSDAEELGVAKDLARRRTVAHGG</sequence>
<reference evidence="1" key="2">
    <citation type="submission" date="2021-02" db="EMBL/GenBank/DDBJ databases">
        <authorList>
            <person name="Kimball J.A."/>
            <person name="Haas M.W."/>
            <person name="Macchietto M."/>
            <person name="Kono T."/>
            <person name="Duquette J."/>
            <person name="Shao M."/>
        </authorList>
    </citation>
    <scope>NUCLEOTIDE SEQUENCE</scope>
    <source>
        <tissue evidence="1">Fresh leaf tissue</tissue>
    </source>
</reference>
<dbReference type="Proteomes" id="UP000729402">
    <property type="component" value="Unassembled WGS sequence"/>
</dbReference>
<reference evidence="1" key="1">
    <citation type="journal article" date="2021" name="bioRxiv">
        <title>Whole Genome Assembly and Annotation of Northern Wild Rice, Zizania palustris L., Supports a Whole Genome Duplication in the Zizania Genus.</title>
        <authorList>
            <person name="Haas M."/>
            <person name="Kono T."/>
            <person name="Macchietto M."/>
            <person name="Millas R."/>
            <person name="McGilp L."/>
            <person name="Shao M."/>
            <person name="Duquette J."/>
            <person name="Hirsch C.N."/>
            <person name="Kimball J."/>
        </authorList>
    </citation>
    <scope>NUCLEOTIDE SEQUENCE</scope>
    <source>
        <tissue evidence="1">Fresh leaf tissue</tissue>
    </source>
</reference>
<evidence type="ECO:0000313" key="1">
    <source>
        <dbReference type="EMBL" id="KAG8077102.1"/>
    </source>
</evidence>
<gene>
    <name evidence="1" type="ORF">GUJ93_ZPchr0006g43868</name>
</gene>
<comment type="caution">
    <text evidence="1">The sequence shown here is derived from an EMBL/GenBank/DDBJ whole genome shotgun (WGS) entry which is preliminary data.</text>
</comment>
<organism evidence="1 2">
    <name type="scientific">Zizania palustris</name>
    <name type="common">Northern wild rice</name>
    <dbReference type="NCBI Taxonomy" id="103762"/>
    <lineage>
        <taxon>Eukaryota</taxon>
        <taxon>Viridiplantae</taxon>
        <taxon>Streptophyta</taxon>
        <taxon>Embryophyta</taxon>
        <taxon>Tracheophyta</taxon>
        <taxon>Spermatophyta</taxon>
        <taxon>Magnoliopsida</taxon>
        <taxon>Liliopsida</taxon>
        <taxon>Poales</taxon>
        <taxon>Poaceae</taxon>
        <taxon>BOP clade</taxon>
        <taxon>Oryzoideae</taxon>
        <taxon>Oryzeae</taxon>
        <taxon>Zizaniinae</taxon>
        <taxon>Zizania</taxon>
    </lineage>
</organism>
<evidence type="ECO:0000313" key="2">
    <source>
        <dbReference type="Proteomes" id="UP000729402"/>
    </source>
</evidence>
<keyword evidence="2" id="KW-1185">Reference proteome</keyword>
<dbReference type="EMBL" id="JAAALK010000283">
    <property type="protein sequence ID" value="KAG8077102.1"/>
    <property type="molecule type" value="Genomic_DNA"/>
</dbReference>
<name>A0A8J5VM69_ZIZPA</name>
<protein>
    <submittedName>
        <fullName evidence="1">Uncharacterized protein</fullName>
    </submittedName>
</protein>
<proteinExistence type="predicted"/>